<evidence type="ECO:0000259" key="2">
    <source>
        <dbReference type="PROSITE" id="PS51464"/>
    </source>
</evidence>
<dbReference type="GO" id="GO:0006002">
    <property type="term" value="P:fructose 6-phosphate metabolic process"/>
    <property type="evidence" value="ECO:0007669"/>
    <property type="project" value="TreeGrafter"/>
</dbReference>
<feature type="domain" description="SIS" evidence="2">
    <location>
        <begin position="20"/>
        <end position="165"/>
    </location>
</feature>
<organism evidence="3">
    <name type="scientific">freshwater metagenome</name>
    <dbReference type="NCBI Taxonomy" id="449393"/>
    <lineage>
        <taxon>unclassified sequences</taxon>
        <taxon>metagenomes</taxon>
        <taxon>ecological metagenomes</taxon>
    </lineage>
</organism>
<dbReference type="PANTHER" id="PTHR10937">
    <property type="entry name" value="GLUCOSAMINE--FRUCTOSE-6-PHOSPHATE AMINOTRANSFERASE, ISOMERIZING"/>
    <property type="match status" value="1"/>
</dbReference>
<dbReference type="GO" id="GO:0006487">
    <property type="term" value="P:protein N-linked glycosylation"/>
    <property type="evidence" value="ECO:0007669"/>
    <property type="project" value="TreeGrafter"/>
</dbReference>
<evidence type="ECO:0000256" key="1">
    <source>
        <dbReference type="ARBA" id="ARBA00022737"/>
    </source>
</evidence>
<keyword evidence="1" id="KW-0677">Repeat</keyword>
<name>A0A6J6MNK7_9ZZZZ</name>
<gene>
    <name evidence="3" type="ORF">UFOPK2310_00777</name>
</gene>
<evidence type="ECO:0000313" key="3">
    <source>
        <dbReference type="EMBL" id="CAB4673993.1"/>
    </source>
</evidence>
<accession>A0A6J6MNK7</accession>
<dbReference type="SUPFAM" id="SSF53697">
    <property type="entry name" value="SIS domain"/>
    <property type="match status" value="1"/>
</dbReference>
<dbReference type="PANTHER" id="PTHR10937:SF0">
    <property type="entry name" value="GLUTAMINE--FRUCTOSE-6-PHOSPHATE TRANSAMINASE (ISOMERIZING)"/>
    <property type="match status" value="1"/>
</dbReference>
<dbReference type="EMBL" id="CAEZWW010000081">
    <property type="protein sequence ID" value="CAB4673993.1"/>
    <property type="molecule type" value="Genomic_DNA"/>
</dbReference>
<dbReference type="InterPro" id="IPR001347">
    <property type="entry name" value="SIS_dom"/>
</dbReference>
<dbReference type="Pfam" id="PF01380">
    <property type="entry name" value="SIS"/>
    <property type="match status" value="1"/>
</dbReference>
<sequence length="317" mass="33870">MNPELFAKDLARKPAALRGLADLLAVEHPWPALTPSNHLVFLGMGSSHYANNIAASRMRALGINAVAELASSDLLPKATCETVVIAVSASGGSAETLAAQEHYQDQCRIIAVTNTADSKITDGADSVVMMHAASEEGGIACRSFQHTLALLLDLESQLVGGLDVPSLIRASAEATDDLLQSRDTWLPKVSELILGPQGTHVVAPARRLSSAQQSALMLREGPRLSAVASETGDWSHVDVYLTKSTDYRMLLLAGSKWEPELLRWVTERGSTLVAIGQDVPGSALNLRYRGDENDDVKLLTETLVAELVAQQAWAATT</sequence>
<reference evidence="3" key="1">
    <citation type="submission" date="2020-05" db="EMBL/GenBank/DDBJ databases">
        <authorList>
            <person name="Chiriac C."/>
            <person name="Salcher M."/>
            <person name="Ghai R."/>
            <person name="Kavagutti S V."/>
        </authorList>
    </citation>
    <scope>NUCLEOTIDE SEQUENCE</scope>
</reference>
<dbReference type="InterPro" id="IPR035466">
    <property type="entry name" value="GlmS/AgaS_SIS"/>
</dbReference>
<dbReference type="GO" id="GO:0004360">
    <property type="term" value="F:glutamine-fructose-6-phosphate transaminase (isomerizing) activity"/>
    <property type="evidence" value="ECO:0007669"/>
    <property type="project" value="TreeGrafter"/>
</dbReference>
<dbReference type="PROSITE" id="PS51464">
    <property type="entry name" value="SIS"/>
    <property type="match status" value="1"/>
</dbReference>
<dbReference type="Gene3D" id="3.40.50.10490">
    <property type="entry name" value="Glucose-6-phosphate isomerase like protein, domain 1"/>
    <property type="match status" value="1"/>
</dbReference>
<protein>
    <submittedName>
        <fullName evidence="3">Unannotated protein</fullName>
    </submittedName>
</protein>
<dbReference type="InterPro" id="IPR046348">
    <property type="entry name" value="SIS_dom_sf"/>
</dbReference>
<dbReference type="GO" id="GO:0097367">
    <property type="term" value="F:carbohydrate derivative binding"/>
    <property type="evidence" value="ECO:0007669"/>
    <property type="project" value="InterPro"/>
</dbReference>
<dbReference type="AlphaFoldDB" id="A0A6J6MNK7"/>
<dbReference type="CDD" id="cd05008">
    <property type="entry name" value="SIS_GlmS_GlmD_1"/>
    <property type="match status" value="1"/>
</dbReference>
<dbReference type="GO" id="GO:0006047">
    <property type="term" value="P:UDP-N-acetylglucosamine metabolic process"/>
    <property type="evidence" value="ECO:0007669"/>
    <property type="project" value="TreeGrafter"/>
</dbReference>
<proteinExistence type="predicted"/>